<dbReference type="Proteomes" id="UP000207598">
    <property type="component" value="Unassembled WGS sequence"/>
</dbReference>
<evidence type="ECO:0000313" key="4">
    <source>
        <dbReference type="Proteomes" id="UP000207598"/>
    </source>
</evidence>
<reference evidence="3 4" key="1">
    <citation type="submission" date="2017-05" db="EMBL/GenBank/DDBJ databases">
        <authorList>
            <person name="Song R."/>
            <person name="Chenine A.L."/>
            <person name="Ruprecht R.M."/>
        </authorList>
    </citation>
    <scope>NUCLEOTIDE SEQUENCE [LARGE SCALE GENOMIC DNA]</scope>
    <source>
        <strain evidence="3 4">CECT 8898</strain>
    </source>
</reference>
<keyword evidence="1" id="KW-0175">Coiled coil</keyword>
<dbReference type="EMBL" id="FXYF01000006">
    <property type="protein sequence ID" value="SMX41924.1"/>
    <property type="molecule type" value="Genomic_DNA"/>
</dbReference>
<gene>
    <name evidence="3" type="ORF">MAA8898_02487</name>
</gene>
<name>A0A238KH55_9RHOB</name>
<feature type="chain" id="PRO_5012850771" description="Secreted protein" evidence="2">
    <location>
        <begin position="43"/>
        <end position="307"/>
    </location>
</feature>
<protein>
    <recommendedName>
        <fullName evidence="5">Secreted protein</fullName>
    </recommendedName>
</protein>
<dbReference type="AlphaFoldDB" id="A0A238KH55"/>
<evidence type="ECO:0000256" key="1">
    <source>
        <dbReference type="SAM" id="Coils"/>
    </source>
</evidence>
<evidence type="ECO:0000313" key="3">
    <source>
        <dbReference type="EMBL" id="SMX41924.1"/>
    </source>
</evidence>
<proteinExistence type="predicted"/>
<keyword evidence="2" id="KW-0732">Signal</keyword>
<feature type="coiled-coil region" evidence="1">
    <location>
        <begin position="264"/>
        <end position="291"/>
    </location>
</feature>
<evidence type="ECO:0000256" key="2">
    <source>
        <dbReference type="SAM" id="SignalP"/>
    </source>
</evidence>
<keyword evidence="4" id="KW-1185">Reference proteome</keyword>
<sequence length="307" mass="32836">MCAKSLWTSAEHAPRAARFGGVFRSLGALALLSMLTALPAAAQDSDDPVARAVATCQQDDTLDRCPNYCQVACTSTGFLLDHTDACDVAMAALPDADEASCPVASDEGIVTLQACIDEKRSIPREPGRVIERNPERLRLFNDFFSDRPDCAASTIALEAMFGCLSGETSVVQRDYEALGTLGVGAAPLTADRLRELACAIDEDRLIEIDIGASSLSGRATELSDNLGEVSSCRRAYAQWLDDRADTFCASSDFPNCEAVISLFQSELQNSLDGAEEQNRQISDVVDNLERDLGAILSLALVPVSACQ</sequence>
<accession>A0A238KH55</accession>
<organism evidence="3 4">
    <name type="scientific">Maliponia aquimaris</name>
    <dbReference type="NCBI Taxonomy" id="1673631"/>
    <lineage>
        <taxon>Bacteria</taxon>
        <taxon>Pseudomonadati</taxon>
        <taxon>Pseudomonadota</taxon>
        <taxon>Alphaproteobacteria</taxon>
        <taxon>Rhodobacterales</taxon>
        <taxon>Paracoccaceae</taxon>
        <taxon>Maliponia</taxon>
    </lineage>
</organism>
<feature type="signal peptide" evidence="2">
    <location>
        <begin position="1"/>
        <end position="42"/>
    </location>
</feature>
<evidence type="ECO:0008006" key="5">
    <source>
        <dbReference type="Google" id="ProtNLM"/>
    </source>
</evidence>